<reference evidence="6 7" key="1">
    <citation type="submission" date="2020-08" db="EMBL/GenBank/DDBJ databases">
        <title>Complete genome sequence of Entomobacter blattae G55GP.</title>
        <authorList>
            <person name="Poehlein A."/>
            <person name="Guzman J."/>
            <person name="Daniel R."/>
            <person name="Vilcinskas A."/>
        </authorList>
    </citation>
    <scope>NUCLEOTIDE SEQUENCE [LARGE SCALE GENOMIC DNA]</scope>
    <source>
        <strain evidence="6 7">G55GP</strain>
    </source>
</reference>
<dbReference type="Pfam" id="PF02576">
    <property type="entry name" value="RimP_N"/>
    <property type="match status" value="1"/>
</dbReference>
<dbReference type="SUPFAM" id="SSF75420">
    <property type="entry name" value="YhbC-like, N-terminal domain"/>
    <property type="match status" value="1"/>
</dbReference>
<gene>
    <name evidence="3 6" type="primary">rimP</name>
    <name evidence="6" type="ORF">JGUZn3_04620</name>
</gene>
<dbReference type="Gene3D" id="2.30.30.180">
    <property type="entry name" value="Ribosome maturation factor RimP, C-terminal domain"/>
    <property type="match status" value="1"/>
</dbReference>
<name>A0A7H1NPK1_9PROT</name>
<dbReference type="EMBL" id="CP060244">
    <property type="protein sequence ID" value="QNT77711.1"/>
    <property type="molecule type" value="Genomic_DNA"/>
</dbReference>
<keyword evidence="2 3" id="KW-0690">Ribosome biogenesis</keyword>
<organism evidence="6 7">
    <name type="scientific">Entomobacter blattae</name>
    <dbReference type="NCBI Taxonomy" id="2762277"/>
    <lineage>
        <taxon>Bacteria</taxon>
        <taxon>Pseudomonadati</taxon>
        <taxon>Pseudomonadota</taxon>
        <taxon>Alphaproteobacteria</taxon>
        <taxon>Acetobacterales</taxon>
        <taxon>Acetobacteraceae</taxon>
        <taxon>Entomobacter</taxon>
    </lineage>
</organism>
<evidence type="ECO:0000259" key="4">
    <source>
        <dbReference type="Pfam" id="PF02576"/>
    </source>
</evidence>
<dbReference type="AlphaFoldDB" id="A0A7H1NPK1"/>
<dbReference type="HAMAP" id="MF_01077">
    <property type="entry name" value="RimP"/>
    <property type="match status" value="1"/>
</dbReference>
<dbReference type="SUPFAM" id="SSF74942">
    <property type="entry name" value="YhbC-like, C-terminal domain"/>
    <property type="match status" value="1"/>
</dbReference>
<evidence type="ECO:0000256" key="2">
    <source>
        <dbReference type="ARBA" id="ARBA00022517"/>
    </source>
</evidence>
<comment type="function">
    <text evidence="3">Required for maturation of 30S ribosomal subunits.</text>
</comment>
<keyword evidence="7" id="KW-1185">Reference proteome</keyword>
<dbReference type="GO" id="GO:0000028">
    <property type="term" value="P:ribosomal small subunit assembly"/>
    <property type="evidence" value="ECO:0007669"/>
    <property type="project" value="TreeGrafter"/>
</dbReference>
<comment type="similarity">
    <text evidence="3">Belongs to the RimP family.</text>
</comment>
<dbReference type="InterPro" id="IPR036847">
    <property type="entry name" value="RimP_C_sf"/>
</dbReference>
<evidence type="ECO:0000313" key="6">
    <source>
        <dbReference type="EMBL" id="QNT77711.1"/>
    </source>
</evidence>
<dbReference type="InterPro" id="IPR035956">
    <property type="entry name" value="RimP_N_sf"/>
</dbReference>
<dbReference type="Proteomes" id="UP000516349">
    <property type="component" value="Chromosome"/>
</dbReference>
<evidence type="ECO:0000259" key="5">
    <source>
        <dbReference type="Pfam" id="PF17384"/>
    </source>
</evidence>
<dbReference type="KEGG" id="ebla:JGUZn3_04620"/>
<keyword evidence="1 3" id="KW-0963">Cytoplasm</keyword>
<dbReference type="InterPro" id="IPR028998">
    <property type="entry name" value="RimP_C"/>
</dbReference>
<dbReference type="GO" id="GO:0005829">
    <property type="term" value="C:cytosol"/>
    <property type="evidence" value="ECO:0007669"/>
    <property type="project" value="TreeGrafter"/>
</dbReference>
<evidence type="ECO:0000256" key="3">
    <source>
        <dbReference type="HAMAP-Rule" id="MF_01077"/>
    </source>
</evidence>
<dbReference type="CDD" id="cd01734">
    <property type="entry name" value="YlxS_C"/>
    <property type="match status" value="1"/>
</dbReference>
<feature type="domain" description="Ribosome maturation factor RimP N-terminal" evidence="4">
    <location>
        <begin position="24"/>
        <end position="97"/>
    </location>
</feature>
<protein>
    <recommendedName>
        <fullName evidence="3">Ribosome maturation factor RimP</fullName>
    </recommendedName>
</protein>
<comment type="subcellular location">
    <subcellularLocation>
        <location evidence="3">Cytoplasm</location>
    </subcellularLocation>
</comment>
<dbReference type="RefSeq" id="WP_203414139.1">
    <property type="nucleotide sequence ID" value="NZ_CP060244.1"/>
</dbReference>
<accession>A0A7H1NPK1</accession>
<feature type="domain" description="Ribosome maturation factor RimP C-terminal" evidence="5">
    <location>
        <begin position="100"/>
        <end position="165"/>
    </location>
</feature>
<dbReference type="InterPro" id="IPR003728">
    <property type="entry name" value="Ribosome_maturation_RimP"/>
</dbReference>
<sequence length="181" mass="20071">MVTFFIVSKSLISQTGLERDIANLVAPTLEDMGYELVRVSVLGKEVPTIQIMADKADGSLISIEDCEAISHAVGAVMDVEDPLPGAWNLEVSSAGIDRPLVRLKDWQRFAGHIAKVELELPIEGRKRFRGYIYSVEDQQVSLRLDNGETVSFLFPNLRKARLVLTDDLIEASSRMVGVKKN</sequence>
<proteinExistence type="inferred from homology"/>
<dbReference type="Gene3D" id="3.30.300.70">
    <property type="entry name" value="RimP-like superfamily, N-terminal"/>
    <property type="match status" value="1"/>
</dbReference>
<dbReference type="PANTHER" id="PTHR33867:SF1">
    <property type="entry name" value="RIBOSOME MATURATION FACTOR RIMP"/>
    <property type="match status" value="1"/>
</dbReference>
<evidence type="ECO:0000256" key="1">
    <source>
        <dbReference type="ARBA" id="ARBA00022490"/>
    </source>
</evidence>
<evidence type="ECO:0000313" key="7">
    <source>
        <dbReference type="Proteomes" id="UP000516349"/>
    </source>
</evidence>
<dbReference type="InterPro" id="IPR028989">
    <property type="entry name" value="RimP_N"/>
</dbReference>
<dbReference type="GO" id="GO:0006412">
    <property type="term" value="P:translation"/>
    <property type="evidence" value="ECO:0007669"/>
    <property type="project" value="TreeGrafter"/>
</dbReference>
<dbReference type="PANTHER" id="PTHR33867">
    <property type="entry name" value="RIBOSOME MATURATION FACTOR RIMP"/>
    <property type="match status" value="1"/>
</dbReference>
<dbReference type="NCBIfam" id="NF000932">
    <property type="entry name" value="PRK00092.2-5"/>
    <property type="match status" value="1"/>
</dbReference>
<dbReference type="Pfam" id="PF17384">
    <property type="entry name" value="DUF150_C"/>
    <property type="match status" value="1"/>
</dbReference>